<evidence type="ECO:0000313" key="13">
    <source>
        <dbReference type="EMBL" id="KAH6590890.1"/>
    </source>
</evidence>
<evidence type="ECO:0000259" key="11">
    <source>
        <dbReference type="PROSITE" id="PS50011"/>
    </source>
</evidence>
<dbReference type="Gene3D" id="3.30.310.80">
    <property type="entry name" value="Kinase associated domain 1, KA1"/>
    <property type="match status" value="1"/>
</dbReference>
<feature type="compositionally biased region" description="Polar residues" evidence="10">
    <location>
        <begin position="868"/>
        <end position="881"/>
    </location>
</feature>
<dbReference type="EMBL" id="JAFCIX010000418">
    <property type="protein sequence ID" value="KAH6590890.1"/>
    <property type="molecule type" value="Genomic_DNA"/>
</dbReference>
<feature type="binding site" evidence="9">
    <location>
        <position position="40"/>
    </location>
    <ligand>
        <name>ATP</name>
        <dbReference type="ChEBI" id="CHEBI:30616"/>
    </ligand>
</feature>
<feature type="compositionally biased region" description="Basic and acidic residues" evidence="10">
    <location>
        <begin position="653"/>
        <end position="670"/>
    </location>
</feature>
<dbReference type="CDD" id="cd14003">
    <property type="entry name" value="STKc_AMPK-like"/>
    <property type="match status" value="1"/>
</dbReference>
<feature type="compositionally biased region" description="Polar residues" evidence="10">
    <location>
        <begin position="538"/>
        <end position="555"/>
    </location>
</feature>
<feature type="domain" description="Protein kinase" evidence="11">
    <location>
        <begin position="11"/>
        <end position="371"/>
    </location>
</feature>
<feature type="compositionally biased region" description="Polar residues" evidence="10">
    <location>
        <begin position="122"/>
        <end position="133"/>
    </location>
</feature>
<keyword evidence="2" id="KW-0723">Serine/threonine-protein kinase</keyword>
<feature type="region of interest" description="Disordered" evidence="10">
    <location>
        <begin position="859"/>
        <end position="898"/>
    </location>
</feature>
<comment type="catalytic activity">
    <reaction evidence="7">
        <text>L-threonyl-[protein] + ATP = O-phospho-L-threonyl-[protein] + ADP + H(+)</text>
        <dbReference type="Rhea" id="RHEA:46608"/>
        <dbReference type="Rhea" id="RHEA-COMP:11060"/>
        <dbReference type="Rhea" id="RHEA-COMP:11605"/>
        <dbReference type="ChEBI" id="CHEBI:15378"/>
        <dbReference type="ChEBI" id="CHEBI:30013"/>
        <dbReference type="ChEBI" id="CHEBI:30616"/>
        <dbReference type="ChEBI" id="CHEBI:61977"/>
        <dbReference type="ChEBI" id="CHEBI:456216"/>
        <dbReference type="EC" id="2.7.11.1"/>
    </reaction>
</comment>
<dbReference type="PROSITE" id="PS50011">
    <property type="entry name" value="PROTEIN_KINASE_DOM"/>
    <property type="match status" value="1"/>
</dbReference>
<evidence type="ECO:0000256" key="4">
    <source>
        <dbReference type="ARBA" id="ARBA00022741"/>
    </source>
</evidence>
<dbReference type="InterPro" id="IPR017441">
    <property type="entry name" value="Protein_kinase_ATP_BS"/>
</dbReference>
<dbReference type="InterPro" id="IPR028375">
    <property type="entry name" value="KA1/Ssp2_C"/>
</dbReference>
<dbReference type="Pfam" id="PF02149">
    <property type="entry name" value="KA1"/>
    <property type="match status" value="1"/>
</dbReference>
<name>A0ABQ8F284_9FUNG</name>
<evidence type="ECO:0000256" key="9">
    <source>
        <dbReference type="PROSITE-ProRule" id="PRU10141"/>
    </source>
</evidence>
<feature type="compositionally biased region" description="Low complexity" evidence="10">
    <location>
        <begin position="617"/>
        <end position="633"/>
    </location>
</feature>
<accession>A0ABQ8F284</accession>
<protein>
    <recommendedName>
        <fullName evidence="1">non-specific serine/threonine protein kinase</fullName>
        <ecNumber evidence="1">2.7.11.1</ecNumber>
    </recommendedName>
</protein>
<dbReference type="SMART" id="SM00220">
    <property type="entry name" value="S_TKc"/>
    <property type="match status" value="1"/>
</dbReference>
<dbReference type="SUPFAM" id="SSF56112">
    <property type="entry name" value="Protein kinase-like (PK-like)"/>
    <property type="match status" value="1"/>
</dbReference>
<dbReference type="InterPro" id="IPR011009">
    <property type="entry name" value="Kinase-like_dom_sf"/>
</dbReference>
<feature type="region of interest" description="Disordered" evidence="10">
    <location>
        <begin position="99"/>
        <end position="134"/>
    </location>
</feature>
<evidence type="ECO:0000256" key="1">
    <source>
        <dbReference type="ARBA" id="ARBA00012513"/>
    </source>
</evidence>
<evidence type="ECO:0000313" key="14">
    <source>
        <dbReference type="Proteomes" id="UP001648503"/>
    </source>
</evidence>
<dbReference type="Gene3D" id="1.10.510.10">
    <property type="entry name" value="Transferase(Phosphotransferase) domain 1"/>
    <property type="match status" value="1"/>
</dbReference>
<gene>
    <name evidence="13" type="ORF">BASA50_008891</name>
</gene>
<evidence type="ECO:0000256" key="8">
    <source>
        <dbReference type="ARBA" id="ARBA00048679"/>
    </source>
</evidence>
<organism evidence="13 14">
    <name type="scientific">Batrachochytrium salamandrivorans</name>
    <dbReference type="NCBI Taxonomy" id="1357716"/>
    <lineage>
        <taxon>Eukaryota</taxon>
        <taxon>Fungi</taxon>
        <taxon>Fungi incertae sedis</taxon>
        <taxon>Chytridiomycota</taxon>
        <taxon>Chytridiomycota incertae sedis</taxon>
        <taxon>Chytridiomycetes</taxon>
        <taxon>Rhizophydiales</taxon>
        <taxon>Rhizophydiales incertae sedis</taxon>
        <taxon>Batrachochytrium</taxon>
    </lineage>
</organism>
<dbReference type="InterPro" id="IPR001772">
    <property type="entry name" value="KA1_dom"/>
</dbReference>
<reference evidence="13 14" key="1">
    <citation type="submission" date="2021-02" db="EMBL/GenBank/DDBJ databases">
        <title>Variation within the Batrachochytrium salamandrivorans European outbreak.</title>
        <authorList>
            <person name="Kelly M."/>
            <person name="Pasmans F."/>
            <person name="Shea T.P."/>
            <person name="Munoz J.F."/>
            <person name="Carranza S."/>
            <person name="Cuomo C.A."/>
            <person name="Martel A."/>
        </authorList>
    </citation>
    <scope>NUCLEOTIDE SEQUENCE [LARGE SCALE GENOMIC DNA]</scope>
    <source>
        <strain evidence="13 14">AMFP18/2</strain>
    </source>
</reference>
<keyword evidence="5" id="KW-0418">Kinase</keyword>
<dbReference type="Gene3D" id="3.30.200.20">
    <property type="entry name" value="Phosphorylase Kinase, domain 1"/>
    <property type="match status" value="1"/>
</dbReference>
<feature type="domain" description="KA1" evidence="12">
    <location>
        <begin position="980"/>
        <end position="1029"/>
    </location>
</feature>
<evidence type="ECO:0000256" key="6">
    <source>
        <dbReference type="ARBA" id="ARBA00022840"/>
    </source>
</evidence>
<evidence type="ECO:0000256" key="7">
    <source>
        <dbReference type="ARBA" id="ARBA00047899"/>
    </source>
</evidence>
<feature type="region of interest" description="Disordered" evidence="10">
    <location>
        <begin position="520"/>
        <end position="571"/>
    </location>
</feature>
<dbReference type="PANTHER" id="PTHR24346">
    <property type="entry name" value="MAP/MICROTUBULE AFFINITY-REGULATING KINASE"/>
    <property type="match status" value="1"/>
</dbReference>
<dbReference type="InterPro" id="IPR000719">
    <property type="entry name" value="Prot_kinase_dom"/>
</dbReference>
<evidence type="ECO:0000256" key="3">
    <source>
        <dbReference type="ARBA" id="ARBA00022679"/>
    </source>
</evidence>
<feature type="region of interest" description="Disordered" evidence="10">
    <location>
        <begin position="468"/>
        <end position="487"/>
    </location>
</feature>
<feature type="compositionally biased region" description="Polar residues" evidence="10">
    <location>
        <begin position="469"/>
        <end position="487"/>
    </location>
</feature>
<proteinExistence type="predicted"/>
<dbReference type="Proteomes" id="UP001648503">
    <property type="component" value="Unassembled WGS sequence"/>
</dbReference>
<dbReference type="SUPFAM" id="SSF103243">
    <property type="entry name" value="KA1-like"/>
    <property type="match status" value="1"/>
</dbReference>
<dbReference type="PROSITE" id="PS00108">
    <property type="entry name" value="PROTEIN_KINASE_ST"/>
    <property type="match status" value="1"/>
</dbReference>
<dbReference type="CDD" id="cd12121">
    <property type="entry name" value="MARK_C_like"/>
    <property type="match status" value="1"/>
</dbReference>
<comment type="caution">
    <text evidence="13">The sequence shown here is derived from an EMBL/GenBank/DDBJ whole genome shotgun (WGS) entry which is preliminary data.</text>
</comment>
<dbReference type="Pfam" id="PF00069">
    <property type="entry name" value="Pkinase"/>
    <property type="match status" value="1"/>
</dbReference>
<dbReference type="PROSITE" id="PS50032">
    <property type="entry name" value="KA1"/>
    <property type="match status" value="1"/>
</dbReference>
<feature type="compositionally biased region" description="Low complexity" evidence="10">
    <location>
        <begin position="702"/>
        <end position="727"/>
    </location>
</feature>
<evidence type="ECO:0000256" key="10">
    <source>
        <dbReference type="SAM" id="MobiDB-lite"/>
    </source>
</evidence>
<keyword evidence="6 9" id="KW-0067">ATP-binding</keyword>
<dbReference type="InterPro" id="IPR008271">
    <property type="entry name" value="Ser/Thr_kinase_AS"/>
</dbReference>
<feature type="compositionally biased region" description="Basic and acidic residues" evidence="10">
    <location>
        <begin position="557"/>
        <end position="566"/>
    </location>
</feature>
<feature type="region of interest" description="Disordered" evidence="10">
    <location>
        <begin position="603"/>
        <end position="727"/>
    </location>
</feature>
<keyword evidence="3" id="KW-0808">Transferase</keyword>
<evidence type="ECO:0000259" key="12">
    <source>
        <dbReference type="PROSITE" id="PS50032"/>
    </source>
</evidence>
<sequence length="1032" mass="114450">MHARRRLLGEYNLGRTIGQGAFSKVKIASHRETGEKAAIKVIDKKLMEEKAKKSKSSHEERERKRIVEEFRRARADMQVIVNVPANDFANLVSTVSRADTPEKGVPNNTIATTDSGKRENPTCGSESSKSPSITPVALLPQSEEAAVPSVKPDKPPSFISTLQKEVQLMMRLDHPNIIKVFQVLETDEECFIVMEYAKGGELISYIAARDHLTEKEARKFFRQILSALDHCHLASVVHRDLKLENLLLDQERNVLISDFGLGRTFNPNAEEYMKTFCGTPNYAAVELVSGIPYVGVKSDIWAMGVVLYVMMCGRAPFVGQTISLLYRHIKAVEYKIPDYFSNDLCDLMRKILVRDPAERIDMDGIRSHPWVNYECIERPLRIFPAMSGAVDTAALAQSICSIYYDKTFVVYVFRRHIPEKKISLFAKTINGVKTGNLSIVTSSPATHMRRSSLHNDTSKEQYVRRKSISFGNTTGSPSSPIITKSLGLNDNANHQSLDERATVMAPKDISLSTTAGLLLPGYASTTKNPSLTEHRQSDSTTNQVSNSQFGNSLSKVQHPESDDAFKETPLASTSMNKDVFISPMQPKRARRMSLQDTLRIRPLVNTNPPHDADMCGLSSPLSPSLDKSMSSALQSPTTPEEAGVGGSGLDSLQESKLEDHSDGKDQEEAPKQPGRPVRTAGRGRPLASNLLEASTTTPLNDSQSNMLLNSSTNSSTSQVLSSEKSLSVSRSSFFNRRRSSASQASPLQSTTLMAGSVASPAILRQSNGQMCSLGHSNGNEEDRANVIMRRMSAVSPMVDDAALKPLSNDQPIKPVSTPSEIHTALPVAVRATGNLRDKFSRKGSLTPVTINEDGIVSQSGEEHELDPDSTTAQQPASMTLHSSEEGESQTTNVPIPKPLKEINLSMQEIEEWHTMHKPPKEVRTMRFSFSKATTSEILSPASMFQDLHKALIAIGHMYNDQLKFTRTPNYYLFHCEYCDKQYPDMSLEFEIEVCKVWLLNLHGMRMKRLAGNVFLFKEIYSHIIAEVHWDMG</sequence>
<dbReference type="PROSITE" id="PS00107">
    <property type="entry name" value="PROTEIN_KINASE_ATP"/>
    <property type="match status" value="1"/>
</dbReference>
<keyword evidence="4 9" id="KW-0547">Nucleotide-binding</keyword>
<feature type="compositionally biased region" description="Polar residues" evidence="10">
    <location>
        <begin position="691"/>
        <end position="701"/>
    </location>
</feature>
<dbReference type="PANTHER" id="PTHR24346:SF30">
    <property type="entry name" value="MATERNAL EMBRYONIC LEUCINE ZIPPER KINASE"/>
    <property type="match status" value="1"/>
</dbReference>
<dbReference type="EC" id="2.7.11.1" evidence="1"/>
<evidence type="ECO:0000256" key="2">
    <source>
        <dbReference type="ARBA" id="ARBA00022527"/>
    </source>
</evidence>
<comment type="catalytic activity">
    <reaction evidence="8">
        <text>L-seryl-[protein] + ATP = O-phospho-L-seryl-[protein] + ADP + H(+)</text>
        <dbReference type="Rhea" id="RHEA:17989"/>
        <dbReference type="Rhea" id="RHEA-COMP:9863"/>
        <dbReference type="Rhea" id="RHEA-COMP:11604"/>
        <dbReference type="ChEBI" id="CHEBI:15378"/>
        <dbReference type="ChEBI" id="CHEBI:29999"/>
        <dbReference type="ChEBI" id="CHEBI:30616"/>
        <dbReference type="ChEBI" id="CHEBI:83421"/>
        <dbReference type="ChEBI" id="CHEBI:456216"/>
        <dbReference type="EC" id="2.7.11.1"/>
    </reaction>
</comment>
<evidence type="ECO:0000256" key="5">
    <source>
        <dbReference type="ARBA" id="ARBA00022777"/>
    </source>
</evidence>
<keyword evidence="14" id="KW-1185">Reference proteome</keyword>